<dbReference type="AlphaFoldDB" id="A0A3Q3XN68"/>
<dbReference type="STRING" id="94237.ENSMMOP00000025846"/>
<dbReference type="GO" id="GO:0005524">
    <property type="term" value="F:ATP binding"/>
    <property type="evidence" value="ECO:0007669"/>
    <property type="project" value="UniProtKB-KW"/>
</dbReference>
<dbReference type="InterPro" id="IPR003959">
    <property type="entry name" value="ATPase_AAA_core"/>
</dbReference>
<feature type="compositionally biased region" description="Basic and acidic residues" evidence="3">
    <location>
        <begin position="703"/>
        <end position="714"/>
    </location>
</feature>
<dbReference type="PANTHER" id="PTHR14690:SF10">
    <property type="entry name" value="IQ AND AAA DOMAIN-CONTAINING PROTEIN-LIKE"/>
    <property type="match status" value="1"/>
</dbReference>
<dbReference type="InterPro" id="IPR052267">
    <property type="entry name" value="N-DRC_Component"/>
</dbReference>
<keyword evidence="2" id="KW-0067">ATP-binding</keyword>
<dbReference type="Gene3D" id="1.10.8.60">
    <property type="match status" value="1"/>
</dbReference>
<feature type="domain" description="ATPase AAA-type core" evidence="4">
    <location>
        <begin position="473"/>
        <end position="580"/>
    </location>
</feature>
<feature type="compositionally biased region" description="Basic residues" evidence="3">
    <location>
        <begin position="715"/>
        <end position="724"/>
    </location>
</feature>
<dbReference type="OMA" id="VCHETGA"/>
<reference evidence="5" key="2">
    <citation type="submission" date="2025-09" db="UniProtKB">
        <authorList>
            <consortium name="Ensembl"/>
        </authorList>
    </citation>
    <scope>IDENTIFICATION</scope>
</reference>
<organism evidence="5 6">
    <name type="scientific">Mola mola</name>
    <name type="common">Ocean sunfish</name>
    <name type="synonym">Tetraodon mola</name>
    <dbReference type="NCBI Taxonomy" id="94237"/>
    <lineage>
        <taxon>Eukaryota</taxon>
        <taxon>Metazoa</taxon>
        <taxon>Chordata</taxon>
        <taxon>Craniata</taxon>
        <taxon>Vertebrata</taxon>
        <taxon>Euteleostomi</taxon>
        <taxon>Actinopterygii</taxon>
        <taxon>Neopterygii</taxon>
        <taxon>Teleostei</taxon>
        <taxon>Neoteleostei</taxon>
        <taxon>Acanthomorphata</taxon>
        <taxon>Eupercaria</taxon>
        <taxon>Tetraodontiformes</taxon>
        <taxon>Molidae</taxon>
        <taxon>Mola</taxon>
    </lineage>
</organism>
<name>A0A3Q3XN68_MOLML</name>
<dbReference type="InterPro" id="IPR027417">
    <property type="entry name" value="P-loop_NTPase"/>
</dbReference>
<keyword evidence="1" id="KW-0547">Nucleotide-binding</keyword>
<dbReference type="Ensembl" id="ENSMMOT00000026285.1">
    <property type="protein sequence ID" value="ENSMMOP00000025846.1"/>
    <property type="gene ID" value="ENSMMOG00000019602.1"/>
</dbReference>
<dbReference type="Proteomes" id="UP000261620">
    <property type="component" value="Unplaced"/>
</dbReference>
<evidence type="ECO:0000256" key="2">
    <source>
        <dbReference type="ARBA" id="ARBA00022840"/>
    </source>
</evidence>
<evidence type="ECO:0000256" key="3">
    <source>
        <dbReference type="SAM" id="MobiDB-lite"/>
    </source>
</evidence>
<keyword evidence="6" id="KW-1185">Reference proteome</keyword>
<dbReference type="GO" id="GO:0016887">
    <property type="term" value="F:ATP hydrolysis activity"/>
    <property type="evidence" value="ECO:0007669"/>
    <property type="project" value="InterPro"/>
</dbReference>
<proteinExistence type="predicted"/>
<dbReference type="PANTHER" id="PTHR14690">
    <property type="entry name" value="IQ MOTIF CONTAINING WITH AAA DOMAIN 1"/>
    <property type="match status" value="1"/>
</dbReference>
<sequence length="724" mass="82915">MSNRPVSVSMFSPMPKSCDRLSAAERRLQEQPSEPDRLVFFQRLAVLYVRYLQVFRQLETVYDQVVHPQKRRLIRALLDGVMGRVVELKNEMVDLEIPIPHYFISERSKELQERSTMLADMFKVEDVDEKEAKEMSQEEAIKIIQMAERARQGRLRAKLNQESRNMNTIYRSPGQDVIESSAICIQKVWQGYVQRKSAKIFRAEEMITLGMVPRPAETTAQTNTVCTRVKQEEYEDDYQKCIAAVTEQLRDMEGDNTKQSMKDQIRQWFMECRDATGMFPEYPGVEEGGSAVLFVQKDAQQVTYDLLREFKVIFKGTVSMFGVGTFFSYWKKCLDGAVMPPLLCSNKLKNLNIFSLEFWKTRNESRNFSQRHEVEMIKEEKRAVIEAEFRKEAPLSPWKAFHNDLRCRLIPNGLIVSSRLFLGDYSYLGTTLRQNDIEPMPSLSDVRQVLSLYAVLPLGMAVVHEKGPLIKSILLAGPAGVGKKMLVSAICQETGAILFDLSPLNTAGKYPGKSGLTMMLHMVFKVARLLQPAIILIEDTEKIFYKKVPKEDKEVFLIEIKLDSKREDRVLIVGTTRNPISADIKSFCKMYIKIILIPRPDYGSRYILWKQLIKKQGGEISKTLDISSLSKISDGYTPGHMVKVIQRVLTKRRVLQQANKPLTAAEFIAPLAKMEPIFQEEEEALKNWYAKTPLGKKKAKAAAGKEEEEKDKGKGAKKNKKKKK</sequence>
<dbReference type="PROSITE" id="PS50096">
    <property type="entry name" value="IQ"/>
    <property type="match status" value="1"/>
</dbReference>
<evidence type="ECO:0000259" key="4">
    <source>
        <dbReference type="Pfam" id="PF00004"/>
    </source>
</evidence>
<evidence type="ECO:0000256" key="1">
    <source>
        <dbReference type="ARBA" id="ARBA00022741"/>
    </source>
</evidence>
<protein>
    <recommendedName>
        <fullName evidence="4">ATPase AAA-type core domain-containing protein</fullName>
    </recommendedName>
</protein>
<evidence type="ECO:0000313" key="6">
    <source>
        <dbReference type="Proteomes" id="UP000261620"/>
    </source>
</evidence>
<dbReference type="SUPFAM" id="SSF52540">
    <property type="entry name" value="P-loop containing nucleoside triphosphate hydrolases"/>
    <property type="match status" value="1"/>
</dbReference>
<reference evidence="5" key="1">
    <citation type="submission" date="2025-08" db="UniProtKB">
        <authorList>
            <consortium name="Ensembl"/>
        </authorList>
    </citation>
    <scope>IDENTIFICATION</scope>
</reference>
<dbReference type="FunFam" id="1.10.8.60:FF:000064">
    <property type="entry name" value="IQ motif containing with AAA domain 1"/>
    <property type="match status" value="1"/>
</dbReference>
<evidence type="ECO:0000313" key="5">
    <source>
        <dbReference type="Ensembl" id="ENSMMOP00000025846.1"/>
    </source>
</evidence>
<dbReference type="Gene3D" id="3.40.50.300">
    <property type="entry name" value="P-loop containing nucleotide triphosphate hydrolases"/>
    <property type="match status" value="1"/>
</dbReference>
<dbReference type="Pfam" id="PF00004">
    <property type="entry name" value="AAA"/>
    <property type="match status" value="1"/>
</dbReference>
<feature type="region of interest" description="Disordered" evidence="3">
    <location>
        <begin position="694"/>
        <end position="724"/>
    </location>
</feature>
<accession>A0A3Q3XN68</accession>